<evidence type="ECO:0000313" key="2">
    <source>
        <dbReference type="Proteomes" id="UP001295463"/>
    </source>
</evidence>
<proteinExistence type="predicted"/>
<name>A0ABN8HHB6_9BACT</name>
<organism evidence="1 2">
    <name type="scientific">Trichlorobacter ammonificans</name>
    <dbReference type="NCBI Taxonomy" id="2916410"/>
    <lineage>
        <taxon>Bacteria</taxon>
        <taxon>Pseudomonadati</taxon>
        <taxon>Thermodesulfobacteriota</taxon>
        <taxon>Desulfuromonadia</taxon>
        <taxon>Geobacterales</taxon>
        <taxon>Geobacteraceae</taxon>
        <taxon>Trichlorobacter</taxon>
    </lineage>
</organism>
<keyword evidence="2" id="KW-1185">Reference proteome</keyword>
<dbReference type="Proteomes" id="UP001295463">
    <property type="component" value="Chromosome"/>
</dbReference>
<reference evidence="1 2" key="1">
    <citation type="submission" date="2022-03" db="EMBL/GenBank/DDBJ databases">
        <authorList>
            <person name="Koch H."/>
        </authorList>
    </citation>
    <scope>NUCLEOTIDE SEQUENCE [LARGE SCALE GENOMIC DNA]</scope>
    <source>
        <strain evidence="1 2">G1</strain>
    </source>
</reference>
<protein>
    <submittedName>
        <fullName evidence="1">Uncharacterized protein</fullName>
    </submittedName>
</protein>
<sequence length="59" mass="6542">MCNRHGGGEVRARRGVPSCLCPSWLVQAEIRGKKCLTMLVECNTLATFVYSIPDVFQAK</sequence>
<accession>A0ABN8HHB6</accession>
<dbReference type="EMBL" id="OW150024">
    <property type="protein sequence ID" value="CAH2032226.1"/>
    <property type="molecule type" value="Genomic_DNA"/>
</dbReference>
<gene>
    <name evidence="1" type="ORF">GEAMG1_2390</name>
</gene>
<evidence type="ECO:0000313" key="1">
    <source>
        <dbReference type="EMBL" id="CAH2032226.1"/>
    </source>
</evidence>